<dbReference type="InterPro" id="IPR001357">
    <property type="entry name" value="BRCT_dom"/>
</dbReference>
<feature type="compositionally biased region" description="Low complexity" evidence="1">
    <location>
        <begin position="428"/>
        <end position="441"/>
    </location>
</feature>
<feature type="compositionally biased region" description="Polar residues" evidence="1">
    <location>
        <begin position="754"/>
        <end position="766"/>
    </location>
</feature>
<feature type="compositionally biased region" description="Basic and acidic residues" evidence="1">
    <location>
        <begin position="464"/>
        <end position="502"/>
    </location>
</feature>
<dbReference type="SMART" id="SM00292">
    <property type="entry name" value="BRCT"/>
    <property type="match status" value="1"/>
</dbReference>
<feature type="compositionally biased region" description="Polar residues" evidence="1">
    <location>
        <begin position="837"/>
        <end position="855"/>
    </location>
</feature>
<accession>A0AAD7GH69</accession>
<feature type="region of interest" description="Disordered" evidence="1">
    <location>
        <begin position="61"/>
        <end position="212"/>
    </location>
</feature>
<dbReference type="CDD" id="cd17716">
    <property type="entry name" value="BRCT_microcephalin_rpt1"/>
    <property type="match status" value="1"/>
</dbReference>
<evidence type="ECO:0000313" key="3">
    <source>
        <dbReference type="EMBL" id="KAJ7690728.1"/>
    </source>
</evidence>
<dbReference type="Pfam" id="PF00533">
    <property type="entry name" value="BRCT"/>
    <property type="match status" value="1"/>
</dbReference>
<dbReference type="PROSITE" id="PS50172">
    <property type="entry name" value="BRCT"/>
    <property type="match status" value="1"/>
</dbReference>
<feature type="region of interest" description="Disordered" evidence="1">
    <location>
        <begin position="36"/>
        <end position="55"/>
    </location>
</feature>
<feature type="domain" description="BRCT" evidence="2">
    <location>
        <begin position="1168"/>
        <end position="1263"/>
    </location>
</feature>
<dbReference type="InterPro" id="IPR036420">
    <property type="entry name" value="BRCT_dom_sf"/>
</dbReference>
<feature type="compositionally biased region" description="Basic and acidic residues" evidence="1">
    <location>
        <begin position="86"/>
        <end position="118"/>
    </location>
</feature>
<feature type="compositionally biased region" description="Low complexity" evidence="1">
    <location>
        <begin position="355"/>
        <end position="374"/>
    </location>
</feature>
<feature type="region of interest" description="Disordered" evidence="1">
    <location>
        <begin position="1"/>
        <end position="29"/>
    </location>
</feature>
<feature type="compositionally biased region" description="Low complexity" evidence="1">
    <location>
        <begin position="797"/>
        <end position="820"/>
    </location>
</feature>
<evidence type="ECO:0000313" key="4">
    <source>
        <dbReference type="Proteomes" id="UP001221757"/>
    </source>
</evidence>
<proteinExistence type="predicted"/>
<reference evidence="3" key="1">
    <citation type="submission" date="2023-03" db="EMBL/GenBank/DDBJ databases">
        <title>Massive genome expansion in bonnet fungi (Mycena s.s.) driven by repeated elements and novel gene families across ecological guilds.</title>
        <authorList>
            <consortium name="Lawrence Berkeley National Laboratory"/>
            <person name="Harder C.B."/>
            <person name="Miyauchi S."/>
            <person name="Viragh M."/>
            <person name="Kuo A."/>
            <person name="Thoen E."/>
            <person name="Andreopoulos B."/>
            <person name="Lu D."/>
            <person name="Skrede I."/>
            <person name="Drula E."/>
            <person name="Henrissat B."/>
            <person name="Morin E."/>
            <person name="Kohler A."/>
            <person name="Barry K."/>
            <person name="LaButti K."/>
            <person name="Morin E."/>
            <person name="Salamov A."/>
            <person name="Lipzen A."/>
            <person name="Mereny Z."/>
            <person name="Hegedus B."/>
            <person name="Baldrian P."/>
            <person name="Stursova M."/>
            <person name="Weitz H."/>
            <person name="Taylor A."/>
            <person name="Grigoriev I.V."/>
            <person name="Nagy L.G."/>
            <person name="Martin F."/>
            <person name="Kauserud H."/>
        </authorList>
    </citation>
    <scope>NUCLEOTIDE SEQUENCE</scope>
    <source>
        <strain evidence="3">CBHHK067</strain>
    </source>
</reference>
<feature type="compositionally biased region" description="Pro residues" evidence="1">
    <location>
        <begin position="343"/>
        <end position="354"/>
    </location>
</feature>
<evidence type="ECO:0000256" key="1">
    <source>
        <dbReference type="SAM" id="MobiDB-lite"/>
    </source>
</evidence>
<feature type="compositionally biased region" description="Basic and acidic residues" evidence="1">
    <location>
        <begin position="524"/>
        <end position="533"/>
    </location>
</feature>
<feature type="compositionally biased region" description="Polar residues" evidence="1">
    <location>
        <begin position="127"/>
        <end position="141"/>
    </location>
</feature>
<feature type="compositionally biased region" description="Polar residues" evidence="1">
    <location>
        <begin position="157"/>
        <end position="167"/>
    </location>
</feature>
<feature type="compositionally biased region" description="Basic and acidic residues" evidence="1">
    <location>
        <begin position="1062"/>
        <end position="1075"/>
    </location>
</feature>
<gene>
    <name evidence="3" type="ORF">B0H17DRAFT_1179847</name>
</gene>
<feature type="compositionally biased region" description="Polar residues" evidence="1">
    <location>
        <begin position="68"/>
        <end position="85"/>
    </location>
</feature>
<feature type="compositionally biased region" description="Acidic residues" evidence="1">
    <location>
        <begin position="578"/>
        <end position="590"/>
    </location>
</feature>
<feature type="region of interest" description="Disordered" evidence="1">
    <location>
        <begin position="1059"/>
        <end position="1149"/>
    </location>
</feature>
<dbReference type="SUPFAM" id="SSF52113">
    <property type="entry name" value="BRCT domain"/>
    <property type="match status" value="1"/>
</dbReference>
<comment type="caution">
    <text evidence="3">The sequence shown here is derived from an EMBL/GenBank/DDBJ whole genome shotgun (WGS) entry which is preliminary data.</text>
</comment>
<protein>
    <recommendedName>
        <fullName evidence="2">BRCT domain-containing protein</fullName>
    </recommendedName>
</protein>
<keyword evidence="4" id="KW-1185">Reference proteome</keyword>
<feature type="region of interest" description="Disordered" evidence="1">
    <location>
        <begin position="985"/>
        <end position="1009"/>
    </location>
</feature>
<feature type="compositionally biased region" description="Polar residues" evidence="1">
    <location>
        <begin position="534"/>
        <end position="548"/>
    </location>
</feature>
<dbReference type="Proteomes" id="UP001221757">
    <property type="component" value="Unassembled WGS sequence"/>
</dbReference>
<evidence type="ECO:0000259" key="2">
    <source>
        <dbReference type="PROSITE" id="PS50172"/>
    </source>
</evidence>
<feature type="compositionally biased region" description="Low complexity" evidence="1">
    <location>
        <begin position="767"/>
        <end position="781"/>
    </location>
</feature>
<dbReference type="Gene3D" id="3.40.50.10190">
    <property type="entry name" value="BRCT domain"/>
    <property type="match status" value="1"/>
</dbReference>
<feature type="compositionally biased region" description="Low complexity" evidence="1">
    <location>
        <begin position="1116"/>
        <end position="1128"/>
    </location>
</feature>
<organism evidence="3 4">
    <name type="scientific">Mycena rosella</name>
    <name type="common">Pink bonnet</name>
    <name type="synonym">Agaricus rosellus</name>
    <dbReference type="NCBI Taxonomy" id="1033263"/>
    <lineage>
        <taxon>Eukaryota</taxon>
        <taxon>Fungi</taxon>
        <taxon>Dikarya</taxon>
        <taxon>Basidiomycota</taxon>
        <taxon>Agaricomycotina</taxon>
        <taxon>Agaricomycetes</taxon>
        <taxon>Agaricomycetidae</taxon>
        <taxon>Agaricales</taxon>
        <taxon>Marasmiineae</taxon>
        <taxon>Mycenaceae</taxon>
        <taxon>Mycena</taxon>
    </lineage>
</organism>
<sequence length="1328" mass="139501">MEPVDPAKRVTRSQLPLPDSHLSLTRSPLKDARIAQRSYHMDPSEPVPEDADTDDEILLSPAKKTHLNSRVNANSKRSASPSPQDEYTHSAAPKDGRELKRLKRDVDDADKRVKRDTEAGGSDVENTDTNIRTTATPSYVRNLSEPVVGASRKLSSKPRSTSRQTPASPKGKGRARSVPVFPVLDLSNPPVTPWRRRARSRSPSKDHDSPKLQITFSSLAPIPDEVAIPPPMLPSASLPDAELPTISAPVVIEPPSTPIASSARRQVFATPMSPLTPLPETPRPFQPRLDDGYPRTIGWGVDPANAQRIEGLPTAASDTSSLFPLIFAPSAPSTYNLHNAPTTEPPAADPPVADPPVAESPAPAIEPSAAPVEEPQLRDTAEATKATKAPVQSRLPRPSQSIMGPPPVPLASNVKASSKQMPLPPMPSSSSSTSTSGAPTTNAFSVMMASKSRGTAATAKSKGKGKEKEKVPARAPAPREKEKGKGKGKEKVEDKPKEEKKVSLKAKMRLREKPKPLPLPIHVRLPEESDGERTSTPTAGSRPETPTMTVDMGAAVSGPALVGNKEVPYRRFSSPLTDLDDEELPIDDDGPVPPPSSSPDLLSPAGGAQLNLPEMTMPAEALPVAPSKEGEAEAKGADGAAELPAPTPSADAVMDSVDEHIPPADADVSMSGEQGPAELQPPADAAAKPRPKSRVGKPRAPAPLPAPADRVTRSTSLKRKEAEGAPTQKKLFSFGIGPAAAVGNPAKKQKMSDEASSSNSQAGPSRSPTKIPMPSPSKMSSFANPTRASAARSAVTKTPAKSKPVSAAAAPSRSPSPSKNKLVRATSLFTSRPPPSFSRTFTAPNGNPSSLQTLASALERLRMPPPERPNTSMGFSRDDTDNTLAESTRSVDDRNIGMGRPSGGLQRASTVASIGSTSSSTSSVAGDASKPSTTSALKPALVQRPLSAFMGAKGGAGGASKLAVGTGSIMRGGPSVFGGASRVRSAPKVSRNPGLPSVIASPVKGGGGGEDGDDTMLEEELMGGGGAAHKTADADAVMERVTSPRGVTFDFSSIATFGASKKGKEKERLPEEWRQHASRRASMAGLDLSKSVSLPPKPIGLMGPPETPLDRPGMRSTSSSYPSSSSDSAEGMRRSTRIAKSASADTSIGDDDAAASEALQRPAATAVQPLTILKGCIVFVDIISDLGDDSARSFITEMLKNLGARVLGSVGQTCTHIVYKNGLRSTYTRYKALSDPKPLVVGMEWVVQSAEKRNHEDETPYLIDMDDMNTTATKRRKSMLPRLMSGGMDDSVDGEYSFDGSSSSVIMDDDLTPLERARLRKAGTTTGI</sequence>
<dbReference type="EMBL" id="JARKIE010000063">
    <property type="protein sequence ID" value="KAJ7690728.1"/>
    <property type="molecule type" value="Genomic_DNA"/>
</dbReference>
<name>A0AAD7GH69_MYCRO</name>
<feature type="region of interest" description="Disordered" evidence="1">
    <location>
        <begin position="336"/>
        <end position="938"/>
    </location>
</feature>
<feature type="compositionally biased region" description="Low complexity" evidence="1">
    <location>
        <begin position="908"/>
        <end position="929"/>
    </location>
</feature>